<feature type="domain" description="AAA-ATPase-like" evidence="1">
    <location>
        <begin position="7"/>
        <end position="203"/>
    </location>
</feature>
<keyword evidence="3" id="KW-1185">Reference proteome</keyword>
<dbReference type="PANTHER" id="PTHR34825">
    <property type="entry name" value="CONSERVED PROTEIN, WITH A WEAK D-GALACTARATE DEHYDRATASE/ALTRONATE HYDROLASE DOMAIN"/>
    <property type="match status" value="1"/>
</dbReference>
<dbReference type="Pfam" id="PF08011">
    <property type="entry name" value="PDDEXK_9"/>
    <property type="match status" value="1"/>
</dbReference>
<name>V6DHH3_9BACT</name>
<sequence length="523" mass="61395">MILKKLPIYISSFKDMIEGNFLYIDKTSHIYDLFNGYKQYYFLSRPRRFGKSLLVSTLKELFLGNKELFKDLWIYNSNYNWQEYPVIHLDFSVISHRSSEQLEKNLVKHINNIAQHYNINIGQNQNPEEAFYDLIQELSKINKVVILIDEYDKPILDHLNNIEEAEKQREILRSFYGVIKGQDANLRSVLLTGVTRFSKTSIFSGLNNLNDITLKPEAAQLLGYTQEELLKYFMPYIENFANKLNILNQELLKELKKYYNGYRFSKLDLKVYNPFSVLYSLNDQEITNYWFTSGTPTFLIHLISKQYYSLETLDQVEISINNLDNFDIEDIELVTLLFQTGYLTISDYNKVTHKVKLSFPNYEVEYSFTNFLVKALSKVSQNKLSLLSSKLIKALENNDIAQFCYKLEILFSSIPYSIISGEKESYYHALLQFLFSLLSLESQSEILTNNGRIDLALETKDYVYIFEFKLNKSADIALQQINDKKYYHRFLDKNKKILLVGLNFINSKDQTELDFITEDIILG</sequence>
<dbReference type="AlphaFoldDB" id="V6DHH3"/>
<evidence type="ECO:0000313" key="2">
    <source>
        <dbReference type="EMBL" id="CDK31000.1"/>
    </source>
</evidence>
<protein>
    <submittedName>
        <fullName evidence="2">AAA-ATPase fused to PD-(D/E)XK nuclease superfamily</fullName>
    </submittedName>
</protein>
<dbReference type="HOGENOM" id="CLU_021114_0_1_7"/>
<proteinExistence type="predicted"/>
<accession>V6DHH3</accession>
<gene>
    <name evidence="2" type="ORF">BABL1_gene_712a</name>
</gene>
<evidence type="ECO:0000313" key="3">
    <source>
        <dbReference type="Proteomes" id="UP000018769"/>
    </source>
</evidence>
<dbReference type="STRING" id="673862.BABL1_gene_712a"/>
<dbReference type="KEGG" id="dpb:BABL1_gene_712a"/>
<dbReference type="Pfam" id="PF09820">
    <property type="entry name" value="AAA-ATPase_like"/>
    <property type="match status" value="1"/>
</dbReference>
<dbReference type="eggNOG" id="COG1672">
    <property type="taxonomic scope" value="Bacteria"/>
</dbReference>
<dbReference type="PANTHER" id="PTHR34825:SF1">
    <property type="entry name" value="AAA-ATPASE-LIKE DOMAIN-CONTAINING PROTEIN"/>
    <property type="match status" value="1"/>
</dbReference>
<evidence type="ECO:0000259" key="1">
    <source>
        <dbReference type="Pfam" id="PF09820"/>
    </source>
</evidence>
<dbReference type="Proteomes" id="UP000018769">
    <property type="component" value="Chromosome I"/>
</dbReference>
<organism evidence="2 3">
    <name type="scientific">Candidatus Babela massiliensis</name>
    <dbReference type="NCBI Taxonomy" id="673862"/>
    <lineage>
        <taxon>Bacteria</taxon>
        <taxon>Candidatus Babelota</taxon>
        <taxon>Candidatus Babeliae</taxon>
        <taxon>Candidatus Babeliales</taxon>
        <taxon>Candidatus Babeliaceae</taxon>
        <taxon>Candidatus Babela</taxon>
    </lineage>
</organism>
<dbReference type="InterPro" id="IPR012547">
    <property type="entry name" value="PDDEXK_9"/>
</dbReference>
<reference evidence="2 3" key="1">
    <citation type="journal article" date="2015" name="Biol. Direct">
        <title>Babela massiliensis, a representative of a widespread bacterial phylum with unusual adaptations to parasitism in amoebae.</title>
        <authorList>
            <person name="Pagnier I."/>
            <person name="Yutin N."/>
            <person name="Croce O."/>
            <person name="Makarova K.S."/>
            <person name="Wolf Y.I."/>
            <person name="Benamar S."/>
            <person name="Raoult D."/>
            <person name="Koonin E.V."/>
            <person name="La Scola B."/>
        </authorList>
    </citation>
    <scope>NUCLEOTIDE SEQUENCE [LARGE SCALE GENOMIC DNA]</scope>
    <source>
        <strain evidence="3">BABL1</strain>
    </source>
</reference>
<dbReference type="EMBL" id="HG793133">
    <property type="protein sequence ID" value="CDK31000.1"/>
    <property type="molecule type" value="Genomic_DNA"/>
</dbReference>
<dbReference type="InterPro" id="IPR018631">
    <property type="entry name" value="AAA-ATPase-like_dom"/>
</dbReference>
<dbReference type="InterPro" id="IPR027417">
    <property type="entry name" value="P-loop_NTPase"/>
</dbReference>
<dbReference type="Gene3D" id="3.40.50.300">
    <property type="entry name" value="P-loop containing nucleotide triphosphate hydrolases"/>
    <property type="match status" value="1"/>
</dbReference>
<dbReference type="SUPFAM" id="SSF52540">
    <property type="entry name" value="P-loop containing nucleoside triphosphate hydrolases"/>
    <property type="match status" value="1"/>
</dbReference>
<dbReference type="OrthoDB" id="9808684at2"/>
<dbReference type="RefSeq" id="WP_023792977.1">
    <property type="nucleotide sequence ID" value="NC_023003.1"/>
</dbReference>
<dbReference type="PATRIC" id="fig|673862.3.peg.890"/>